<accession>A0A2B7Z5I4</accession>
<dbReference type="InterPro" id="IPR054208">
    <property type="entry name" value="DUF6914"/>
</dbReference>
<evidence type="ECO:0000313" key="2">
    <source>
        <dbReference type="Proteomes" id="UP000226031"/>
    </source>
</evidence>
<protein>
    <submittedName>
        <fullName evidence="1">Uncharacterized protein</fullName>
    </submittedName>
</protein>
<dbReference type="Pfam" id="PF21858">
    <property type="entry name" value="DUF6914"/>
    <property type="match status" value="1"/>
</dbReference>
<reference evidence="1 2" key="1">
    <citation type="submission" date="2017-10" db="EMBL/GenBank/DDBJ databases">
        <title>Comparative genomics in systemic dimorphic fungi from Ajellomycetaceae.</title>
        <authorList>
            <person name="Munoz J.F."/>
            <person name="Mcewen J.G."/>
            <person name="Clay O.K."/>
            <person name="Cuomo C.A."/>
        </authorList>
    </citation>
    <scope>NUCLEOTIDE SEQUENCE [LARGE SCALE GENOMIC DNA]</scope>
    <source>
        <strain evidence="1 2">UAMH4076</strain>
    </source>
</reference>
<keyword evidence="2" id="KW-1185">Reference proteome</keyword>
<dbReference type="EMBL" id="PDND01000120">
    <property type="protein sequence ID" value="PGH31634.1"/>
    <property type="molecule type" value="Genomic_DNA"/>
</dbReference>
<evidence type="ECO:0000313" key="1">
    <source>
        <dbReference type="EMBL" id="PGH31634.1"/>
    </source>
</evidence>
<name>A0A2B7Z5I4_9EURO</name>
<organism evidence="1 2">
    <name type="scientific">[Emmonsia] crescens</name>
    <dbReference type="NCBI Taxonomy" id="73230"/>
    <lineage>
        <taxon>Eukaryota</taxon>
        <taxon>Fungi</taxon>
        <taxon>Dikarya</taxon>
        <taxon>Ascomycota</taxon>
        <taxon>Pezizomycotina</taxon>
        <taxon>Eurotiomycetes</taxon>
        <taxon>Eurotiomycetidae</taxon>
        <taxon>Onygenales</taxon>
        <taxon>Ajellomycetaceae</taxon>
        <taxon>Emergomyces</taxon>
    </lineage>
</organism>
<comment type="caution">
    <text evidence="1">The sequence shown here is derived from an EMBL/GenBank/DDBJ whole genome shotgun (WGS) entry which is preliminary data.</text>
</comment>
<dbReference type="Proteomes" id="UP000226031">
    <property type="component" value="Unassembled WGS sequence"/>
</dbReference>
<dbReference type="VEuPathDB" id="FungiDB:EMCG_03271"/>
<dbReference type="AlphaFoldDB" id="A0A2B7Z5I4"/>
<gene>
    <name evidence="1" type="ORF">GX50_05576</name>
</gene>
<sequence>MSSLENSKYVVSVLLYPRQDSDSVEHKRNRSTLITELEPIVEGSTAVHYQYLAGETAESWSSSLMTSIHPVRFKFMSTVRIWVGKVEVTDGKHLDDILKATPRPIHKCNTLDICWVKEALEELEAYSLQGNGQPMWDTAVNTVMYEYNVLVKPYRQNSTHIDLEKVPTCDLTG</sequence>
<proteinExistence type="predicted"/>